<protein>
    <recommendedName>
        <fullName evidence="5">Transport permease protein</fullName>
    </recommendedName>
</protein>
<comment type="caution">
    <text evidence="7">The sequence shown here is derived from an EMBL/GenBank/DDBJ whole genome shotgun (WGS) entry which is preliminary data.</text>
</comment>
<keyword evidence="5" id="KW-1003">Cell membrane</keyword>
<keyword evidence="5" id="KW-0813">Transport</keyword>
<dbReference type="Pfam" id="PF01061">
    <property type="entry name" value="ABC2_membrane"/>
    <property type="match status" value="1"/>
</dbReference>
<evidence type="ECO:0000259" key="6">
    <source>
        <dbReference type="PROSITE" id="PS51012"/>
    </source>
</evidence>
<comment type="similarity">
    <text evidence="5">Belongs to the ABC-2 integral membrane protein family.</text>
</comment>
<reference evidence="7 8" key="1">
    <citation type="submission" date="2024-05" db="EMBL/GenBank/DDBJ databases">
        <title>Genome sequence of Ponticoccus litoralis KCCM 90028.</title>
        <authorList>
            <person name="Kim J.M."/>
            <person name="Lee J.K."/>
            <person name="Choi B.J."/>
            <person name="Bayburt H."/>
            <person name="Baek J.H."/>
            <person name="Jeon C.O."/>
        </authorList>
    </citation>
    <scope>NUCLEOTIDE SEQUENCE [LARGE SCALE GENOMIC DNA]</scope>
    <source>
        <strain evidence="7 8">KCCM 90028</strain>
    </source>
</reference>
<feature type="domain" description="ABC transmembrane type-2" evidence="6">
    <location>
        <begin position="19"/>
        <end position="248"/>
    </location>
</feature>
<dbReference type="AlphaFoldDB" id="A0AAW9SMB8"/>
<keyword evidence="2 5" id="KW-0812">Transmembrane</keyword>
<dbReference type="InterPro" id="IPR047817">
    <property type="entry name" value="ABC2_TM_bact-type"/>
</dbReference>
<evidence type="ECO:0000256" key="5">
    <source>
        <dbReference type="RuleBase" id="RU361157"/>
    </source>
</evidence>
<dbReference type="NCBIfam" id="NF011648">
    <property type="entry name" value="PRK15066.1"/>
    <property type="match status" value="1"/>
</dbReference>
<keyword evidence="3 5" id="KW-1133">Transmembrane helix</keyword>
<dbReference type="PRINTS" id="PR00164">
    <property type="entry name" value="ABC2TRNSPORT"/>
</dbReference>
<dbReference type="PROSITE" id="PS51012">
    <property type="entry name" value="ABC_TM2"/>
    <property type="match status" value="1"/>
</dbReference>
<sequence length="271" mass="29523">MNWTAVLSIYRFEMARFFRTILQSFISPVISTSLYFVVFGAAIGSRIDEVEGVSYGAFIVPGLIMLSVMSQAISNASFAIYFPKFIGTIYELLSAPINFPEIVLGYAGAAATKALFIGVVILATSALFVDLQILHPVAMLAFLVLTCISFSLLGFIIGIWAKSFEQLQLVPLLVVTPLVFLGGSFYSISMLPPAWQTVTLFNPVVYLVSGFRWSFFGMADVPVGLSLLAILGFTALCLGVIWWIFRTGWRDPQLRAPSGAGETRPVGCRGA</sequence>
<evidence type="ECO:0000313" key="7">
    <source>
        <dbReference type="EMBL" id="MEN9061557.1"/>
    </source>
</evidence>
<dbReference type="PANTHER" id="PTHR43332:SF1">
    <property type="entry name" value="TRANSPORT PERMEASE PROTEIN"/>
    <property type="match status" value="1"/>
</dbReference>
<evidence type="ECO:0000256" key="3">
    <source>
        <dbReference type="ARBA" id="ARBA00022989"/>
    </source>
</evidence>
<accession>A0AAW9SMB8</accession>
<name>A0AAW9SMB8_9RHOB</name>
<evidence type="ECO:0000256" key="2">
    <source>
        <dbReference type="ARBA" id="ARBA00022692"/>
    </source>
</evidence>
<feature type="transmembrane region" description="Helical" evidence="5">
    <location>
        <begin position="167"/>
        <end position="188"/>
    </location>
</feature>
<dbReference type="InterPro" id="IPR000412">
    <property type="entry name" value="ABC_2_transport"/>
</dbReference>
<feature type="transmembrane region" description="Helical" evidence="5">
    <location>
        <begin position="20"/>
        <end position="43"/>
    </location>
</feature>
<dbReference type="GO" id="GO:0140359">
    <property type="term" value="F:ABC-type transporter activity"/>
    <property type="evidence" value="ECO:0007669"/>
    <property type="project" value="InterPro"/>
</dbReference>
<comment type="subcellular location">
    <subcellularLocation>
        <location evidence="5">Cell inner membrane</location>
        <topology evidence="5">Multi-pass membrane protein</topology>
    </subcellularLocation>
    <subcellularLocation>
        <location evidence="1">Membrane</location>
        <topology evidence="1">Multi-pass membrane protein</topology>
    </subcellularLocation>
</comment>
<gene>
    <name evidence="7" type="ORF">ABFB10_11425</name>
</gene>
<dbReference type="PIRSF" id="PIRSF006648">
    <property type="entry name" value="DrrB"/>
    <property type="match status" value="1"/>
</dbReference>
<feature type="transmembrane region" description="Helical" evidence="5">
    <location>
        <begin position="140"/>
        <end position="161"/>
    </location>
</feature>
<dbReference type="EMBL" id="JBDNCH010000002">
    <property type="protein sequence ID" value="MEN9061557.1"/>
    <property type="molecule type" value="Genomic_DNA"/>
</dbReference>
<dbReference type="GO" id="GO:0043190">
    <property type="term" value="C:ATP-binding cassette (ABC) transporter complex"/>
    <property type="evidence" value="ECO:0007669"/>
    <property type="project" value="InterPro"/>
</dbReference>
<feature type="transmembrane region" description="Helical" evidence="5">
    <location>
        <begin position="225"/>
        <end position="245"/>
    </location>
</feature>
<organism evidence="7 8">
    <name type="scientific">Ponticoccus litoralis</name>
    <dbReference type="NCBI Taxonomy" id="422297"/>
    <lineage>
        <taxon>Bacteria</taxon>
        <taxon>Pseudomonadati</taxon>
        <taxon>Pseudomonadota</taxon>
        <taxon>Alphaproteobacteria</taxon>
        <taxon>Rhodobacterales</taxon>
        <taxon>Roseobacteraceae</taxon>
        <taxon>Ponticoccus</taxon>
    </lineage>
</organism>
<keyword evidence="4 5" id="KW-0472">Membrane</keyword>
<dbReference type="PANTHER" id="PTHR43332">
    <property type="entry name" value="INNER MEMBRANE TRANSPORT PERMEASE YADH-RELATED"/>
    <property type="match status" value="1"/>
</dbReference>
<evidence type="ECO:0000256" key="4">
    <source>
        <dbReference type="ARBA" id="ARBA00023136"/>
    </source>
</evidence>
<evidence type="ECO:0000313" key="8">
    <source>
        <dbReference type="Proteomes" id="UP001428774"/>
    </source>
</evidence>
<dbReference type="InterPro" id="IPR013525">
    <property type="entry name" value="ABC2_TM"/>
</dbReference>
<feature type="transmembrane region" description="Helical" evidence="5">
    <location>
        <begin position="200"/>
        <end position="219"/>
    </location>
</feature>
<dbReference type="RefSeq" id="WP_347166617.1">
    <property type="nucleotide sequence ID" value="NZ_JBDNCH010000002.1"/>
</dbReference>
<keyword evidence="8" id="KW-1185">Reference proteome</keyword>
<feature type="transmembrane region" description="Helical" evidence="5">
    <location>
        <begin position="102"/>
        <end position="128"/>
    </location>
</feature>
<evidence type="ECO:0000256" key="1">
    <source>
        <dbReference type="ARBA" id="ARBA00004141"/>
    </source>
</evidence>
<dbReference type="InterPro" id="IPR052522">
    <property type="entry name" value="ABC-2_transport_permease"/>
</dbReference>
<dbReference type="Proteomes" id="UP001428774">
    <property type="component" value="Unassembled WGS sequence"/>
</dbReference>
<proteinExistence type="inferred from homology"/>
<feature type="transmembrane region" description="Helical" evidence="5">
    <location>
        <begin position="55"/>
        <end position="82"/>
    </location>
</feature>